<comment type="similarity">
    <text evidence="1">Belongs to the PAPS reductase family. CysH subfamily.</text>
</comment>
<proteinExistence type="inferred from homology"/>
<keyword evidence="5" id="KW-1185">Reference proteome</keyword>
<dbReference type="SUPFAM" id="SSF52402">
    <property type="entry name" value="Adenine nucleotide alpha hydrolases-like"/>
    <property type="match status" value="1"/>
</dbReference>
<evidence type="ECO:0000259" key="3">
    <source>
        <dbReference type="Pfam" id="PF01507"/>
    </source>
</evidence>
<accession>A0A4R2P3N1</accession>
<dbReference type="Gene3D" id="3.40.50.620">
    <property type="entry name" value="HUPs"/>
    <property type="match status" value="1"/>
</dbReference>
<dbReference type="InterPro" id="IPR014729">
    <property type="entry name" value="Rossmann-like_a/b/a_fold"/>
</dbReference>
<name>A0A4R2P3N1_9FLAO</name>
<evidence type="ECO:0000256" key="1">
    <source>
        <dbReference type="ARBA" id="ARBA00009732"/>
    </source>
</evidence>
<dbReference type="PANTHER" id="PTHR46509">
    <property type="entry name" value="PHOSPHOADENOSINE PHOSPHOSULFATE REDUCTASE"/>
    <property type="match status" value="1"/>
</dbReference>
<gene>
    <name evidence="4" type="ORF">EV195_101700</name>
</gene>
<feature type="domain" description="Phosphoadenosine phosphosulphate reductase" evidence="3">
    <location>
        <begin position="45"/>
        <end position="186"/>
    </location>
</feature>
<reference evidence="4 5" key="1">
    <citation type="submission" date="2019-03" db="EMBL/GenBank/DDBJ databases">
        <title>Genomic Encyclopedia of Type Strains, Phase IV (KMG-IV): sequencing the most valuable type-strain genomes for metagenomic binning, comparative biology and taxonomic classification.</title>
        <authorList>
            <person name="Goeker M."/>
        </authorList>
    </citation>
    <scope>NUCLEOTIDE SEQUENCE [LARGE SCALE GENOMIC DNA]</scope>
    <source>
        <strain evidence="4 5">DSM 14836</strain>
    </source>
</reference>
<evidence type="ECO:0000256" key="2">
    <source>
        <dbReference type="ARBA" id="ARBA00024327"/>
    </source>
</evidence>
<comment type="pathway">
    <text evidence="2">Sulfur metabolism; hydrogen sulfide biosynthesis; sulfite from sulfate.</text>
</comment>
<dbReference type="InterPro" id="IPR002500">
    <property type="entry name" value="PAPS_reduct_dom"/>
</dbReference>
<dbReference type="PANTHER" id="PTHR46509:SF1">
    <property type="entry name" value="PHOSPHOADENOSINE PHOSPHOSULFATE REDUCTASE"/>
    <property type="match status" value="1"/>
</dbReference>
<dbReference type="GO" id="GO:0004604">
    <property type="term" value="F:phosphoadenylyl-sulfate reductase (thioredoxin) activity"/>
    <property type="evidence" value="ECO:0007669"/>
    <property type="project" value="TreeGrafter"/>
</dbReference>
<dbReference type="Proteomes" id="UP000294564">
    <property type="component" value="Unassembled WGS sequence"/>
</dbReference>
<dbReference type="EMBL" id="SLXM01000001">
    <property type="protein sequence ID" value="TCP28521.1"/>
    <property type="molecule type" value="Genomic_DNA"/>
</dbReference>
<organism evidence="4 5">
    <name type="scientific">Tenacibaculum skagerrakense</name>
    <dbReference type="NCBI Taxonomy" id="186571"/>
    <lineage>
        <taxon>Bacteria</taxon>
        <taxon>Pseudomonadati</taxon>
        <taxon>Bacteroidota</taxon>
        <taxon>Flavobacteriia</taxon>
        <taxon>Flavobacteriales</taxon>
        <taxon>Flavobacteriaceae</taxon>
        <taxon>Tenacibaculum</taxon>
    </lineage>
</organism>
<dbReference type="AlphaFoldDB" id="A0A4R2P3N1"/>
<dbReference type="GO" id="GO:0019379">
    <property type="term" value="P:sulfate assimilation, phosphoadenylyl sulfate reduction by phosphoadenylyl-sulfate reductase (thioredoxin)"/>
    <property type="evidence" value="ECO:0007669"/>
    <property type="project" value="TreeGrafter"/>
</dbReference>
<dbReference type="Pfam" id="PF01507">
    <property type="entry name" value="PAPS_reduct"/>
    <property type="match status" value="1"/>
</dbReference>
<comment type="caution">
    <text evidence="4">The sequence shown here is derived from an EMBL/GenBank/DDBJ whole genome shotgun (WGS) entry which is preliminary data.</text>
</comment>
<evidence type="ECO:0000313" key="5">
    <source>
        <dbReference type="Proteomes" id="UP000294564"/>
    </source>
</evidence>
<protein>
    <submittedName>
        <fullName evidence="4">Phosphoadenylylsulfate reductase (Thioredoxin)</fullName>
    </submittedName>
</protein>
<evidence type="ECO:0000313" key="4">
    <source>
        <dbReference type="EMBL" id="TCP28521.1"/>
    </source>
</evidence>
<dbReference type="RefSeq" id="WP_207899763.1">
    <property type="nucleotide sequence ID" value="NZ_SLXM01000001.1"/>
</dbReference>
<sequence>MSLEKINISAINKQLEGKSPEEIIKWSLSVAKNPIITTNFRPYEGAILHLVVSQKKDIPVVWCDTGYNTPQTYRHAEGLIKSLSLNVKLYVPKQTVAHRNVVLGLPTVDDPNHSIFTEQVKLEPFRRAMTEHQPDVWFTNLRKGQTAFRDSIDIVSVSKDGIIKVSPFYNFSDEELDTYLEKYNLPNEFTYFDPTKVENNRECGLHI</sequence>
<dbReference type="GO" id="GO:0005737">
    <property type="term" value="C:cytoplasm"/>
    <property type="evidence" value="ECO:0007669"/>
    <property type="project" value="TreeGrafter"/>
</dbReference>